<evidence type="ECO:0000313" key="4">
    <source>
        <dbReference type="Proteomes" id="UP001213000"/>
    </source>
</evidence>
<dbReference type="Proteomes" id="UP001213000">
    <property type="component" value="Unassembled WGS sequence"/>
</dbReference>
<feature type="region of interest" description="Disordered" evidence="1">
    <location>
        <begin position="166"/>
        <end position="198"/>
    </location>
</feature>
<feature type="compositionally biased region" description="Basic and acidic residues" evidence="1">
    <location>
        <begin position="166"/>
        <end position="180"/>
    </location>
</feature>
<comment type="caution">
    <text evidence="3">The sequence shown here is derived from an EMBL/GenBank/DDBJ whole genome shotgun (WGS) entry which is preliminary data.</text>
</comment>
<keyword evidence="2" id="KW-0472">Membrane</keyword>
<dbReference type="EMBL" id="JANIEX010001079">
    <property type="protein sequence ID" value="KAJ3560956.1"/>
    <property type="molecule type" value="Genomic_DNA"/>
</dbReference>
<reference evidence="3" key="1">
    <citation type="submission" date="2022-07" db="EMBL/GenBank/DDBJ databases">
        <title>Genome Sequence of Leucocoprinus birnbaumii.</title>
        <authorList>
            <person name="Buettner E."/>
        </authorList>
    </citation>
    <scope>NUCLEOTIDE SEQUENCE</scope>
    <source>
        <strain evidence="3">VT141</strain>
    </source>
</reference>
<keyword evidence="2" id="KW-1133">Transmembrane helix</keyword>
<organism evidence="3 4">
    <name type="scientific">Leucocoprinus birnbaumii</name>
    <dbReference type="NCBI Taxonomy" id="56174"/>
    <lineage>
        <taxon>Eukaryota</taxon>
        <taxon>Fungi</taxon>
        <taxon>Dikarya</taxon>
        <taxon>Basidiomycota</taxon>
        <taxon>Agaricomycotina</taxon>
        <taxon>Agaricomycetes</taxon>
        <taxon>Agaricomycetidae</taxon>
        <taxon>Agaricales</taxon>
        <taxon>Agaricineae</taxon>
        <taxon>Agaricaceae</taxon>
        <taxon>Leucocoprinus</taxon>
    </lineage>
</organism>
<feature type="transmembrane region" description="Helical" evidence="2">
    <location>
        <begin position="105"/>
        <end position="130"/>
    </location>
</feature>
<feature type="transmembrane region" description="Helical" evidence="2">
    <location>
        <begin position="64"/>
        <end position="84"/>
    </location>
</feature>
<feature type="compositionally biased region" description="Polar residues" evidence="1">
    <location>
        <begin position="184"/>
        <end position="198"/>
    </location>
</feature>
<accession>A0AAD5VJ49</accession>
<proteinExistence type="predicted"/>
<evidence type="ECO:0000256" key="2">
    <source>
        <dbReference type="SAM" id="Phobius"/>
    </source>
</evidence>
<protein>
    <submittedName>
        <fullName evidence="3">Uncharacterized protein</fullName>
    </submittedName>
</protein>
<sequence>MTKVWRCYNIHKVLGPNKKWIGKVCWIIPLCLWFLTAIGCIATGFLVQNARLSTVATRVEGTAVVANILLNLFATVFVCNRLLYHRRLVKDYFGPEASTQRHLRIVSALLESAAINIPIATAATIGVGTAEFFGEIVVTVAITCQSLASLVIILLIALGRAIEQRGNTERDRTGESRSRGFDLTNPTHEPTNQTISTS</sequence>
<gene>
    <name evidence="3" type="ORF">NP233_g10500</name>
</gene>
<evidence type="ECO:0000313" key="3">
    <source>
        <dbReference type="EMBL" id="KAJ3560956.1"/>
    </source>
</evidence>
<keyword evidence="4" id="KW-1185">Reference proteome</keyword>
<evidence type="ECO:0000256" key="1">
    <source>
        <dbReference type="SAM" id="MobiDB-lite"/>
    </source>
</evidence>
<dbReference type="AlphaFoldDB" id="A0AAD5VJ49"/>
<name>A0AAD5VJ49_9AGAR</name>
<feature type="transmembrane region" description="Helical" evidence="2">
    <location>
        <begin position="20"/>
        <end position="44"/>
    </location>
</feature>
<feature type="transmembrane region" description="Helical" evidence="2">
    <location>
        <begin position="136"/>
        <end position="158"/>
    </location>
</feature>
<keyword evidence="2" id="KW-0812">Transmembrane</keyword>